<dbReference type="Pfam" id="PF13471">
    <property type="entry name" value="Transglut_core3"/>
    <property type="match status" value="1"/>
</dbReference>
<comment type="caution">
    <text evidence="3">The sequence shown here is derived from an EMBL/GenBank/DDBJ whole genome shotgun (WGS) entry which is preliminary data.</text>
</comment>
<keyword evidence="1" id="KW-1133">Transmembrane helix</keyword>
<evidence type="ECO:0000259" key="2">
    <source>
        <dbReference type="Pfam" id="PF13471"/>
    </source>
</evidence>
<dbReference type="EMBL" id="VJXY01000019">
    <property type="protein sequence ID" value="MBD6617650.1"/>
    <property type="molecule type" value="Genomic_DNA"/>
</dbReference>
<dbReference type="Proteomes" id="UP001165986">
    <property type="component" value="Unassembled WGS sequence"/>
</dbReference>
<name>A0AA40SZ57_9NOST</name>
<feature type="transmembrane region" description="Helical" evidence="1">
    <location>
        <begin position="20"/>
        <end position="41"/>
    </location>
</feature>
<evidence type="ECO:0000256" key="1">
    <source>
        <dbReference type="SAM" id="Phobius"/>
    </source>
</evidence>
<keyword evidence="1" id="KW-0812">Transmembrane</keyword>
<keyword evidence="1" id="KW-0472">Membrane</keyword>
<keyword evidence="4" id="KW-1185">Reference proteome</keyword>
<reference evidence="3" key="1">
    <citation type="submission" date="2019-07" db="EMBL/GenBank/DDBJ databases">
        <title>Toxilogical consequences of a new and cryptic species of cyanobacteria (Komarekiella delphini-convector) recovered from the epidermis of a bottlenose dolphin and 1500 ft. in the air.</title>
        <authorList>
            <person name="Brown A.O."/>
            <person name="Dvorak P."/>
            <person name="Villanueva C.D."/>
            <person name="Foss A.J."/>
            <person name="Garvey A.D."/>
            <person name="Gibson Q.A."/>
            <person name="Johansen J.R."/>
            <person name="Casamatta D.A."/>
        </authorList>
    </citation>
    <scope>NUCLEOTIDE SEQUENCE</scope>
    <source>
        <strain evidence="3">SJRDD-AB1</strain>
    </source>
</reference>
<dbReference type="InterPro" id="IPR053521">
    <property type="entry name" value="McjB-like"/>
</dbReference>
<evidence type="ECO:0000313" key="3">
    <source>
        <dbReference type="EMBL" id="MBD6617650.1"/>
    </source>
</evidence>
<evidence type="ECO:0000313" key="4">
    <source>
        <dbReference type="Proteomes" id="UP001165986"/>
    </source>
</evidence>
<organism evidence="3 4">
    <name type="scientific">Komarekiella delphini-convector SJRDD-AB1</name>
    <dbReference type="NCBI Taxonomy" id="2593771"/>
    <lineage>
        <taxon>Bacteria</taxon>
        <taxon>Bacillati</taxon>
        <taxon>Cyanobacteriota</taxon>
        <taxon>Cyanophyceae</taxon>
        <taxon>Nostocales</taxon>
        <taxon>Nostocaceae</taxon>
        <taxon>Komarekiella</taxon>
        <taxon>Komarekiella delphini-convector</taxon>
    </lineage>
</organism>
<gene>
    <name evidence="3" type="ORF">FNW02_17905</name>
</gene>
<accession>A0AA40SZ57</accession>
<proteinExistence type="predicted"/>
<feature type="domain" description="Microcin J25-processing protein McjB C-terminal" evidence="2">
    <location>
        <begin position="28"/>
        <end position="133"/>
    </location>
</feature>
<dbReference type="NCBIfam" id="NF033537">
    <property type="entry name" value="lasso_biosyn_B2"/>
    <property type="match status" value="1"/>
</dbReference>
<sequence>MDDRMSLNTLDISLSWHERLIGSFIVVVAYIAVRWLSIYRISKILSILKKNCSREVTNDEADIIWLAVRESSFLLLGRVACLEFSLAFVLLALTKGLSSTWCVGVTTEPVQAHAWVEINGLPFREVDNFEYRFRKLLAV</sequence>
<dbReference type="InterPro" id="IPR032708">
    <property type="entry name" value="McjB_C"/>
</dbReference>
<dbReference type="RefSeq" id="WP_191758872.1">
    <property type="nucleotide sequence ID" value="NZ_VJXY01000019.1"/>
</dbReference>
<dbReference type="AlphaFoldDB" id="A0AA40SZ57"/>
<protein>
    <submittedName>
        <fullName evidence="3">Lasso peptide biosynthesis B2 protein</fullName>
    </submittedName>
</protein>